<feature type="transmembrane region" description="Helical" evidence="1">
    <location>
        <begin position="260"/>
        <end position="285"/>
    </location>
</feature>
<sequence>MFVSTVAPVAEKAQSESDLDIRSAAGTNEDVVERDCKFRSSCIYTVIKYPIIFMNFCGIYVPSCCVCEDQQPKSNSKQKSASHDHYDVECTEVNAKTLIYVKSVDGHPENSKIVRGECPNADRLRWARLKKAATVLMFVVHSSNTVRYVFILKDTAKKTDSFMFSLTSYFILSWYFYLLVSCSHANFFHFPTFIASLFKYNTTYGLKSDFVSLARVHAFMFCAVLALQFVQSVFLVYGLLQFFDGFSPQLWPFVDVRGGWRIAIGLLCGVAVFFAGCNVFVTHFFRAAVVSLLRCEFRNVGGEFASVLSGPVDRHEEMFDQMLRKFRAVCDLRDKGHNVTKHTVATAYIFGMPMLCLVTYGLASGAMGLDQILILGFNVCMSVVILGHTTWTLASLNSEAGAVCDAVYTADWSRYPKRFLHK</sequence>
<gene>
    <name evidence="2" type="ORF">GSLYS_00001796001</name>
</gene>
<evidence type="ECO:0008006" key="4">
    <source>
        <dbReference type="Google" id="ProtNLM"/>
    </source>
</evidence>
<evidence type="ECO:0000256" key="1">
    <source>
        <dbReference type="SAM" id="Phobius"/>
    </source>
</evidence>
<keyword evidence="1" id="KW-0472">Membrane</keyword>
<feature type="transmembrane region" description="Helical" evidence="1">
    <location>
        <begin position="172"/>
        <end position="198"/>
    </location>
</feature>
<feature type="transmembrane region" description="Helical" evidence="1">
    <location>
        <begin position="343"/>
        <end position="363"/>
    </location>
</feature>
<keyword evidence="3" id="KW-1185">Reference proteome</keyword>
<proteinExistence type="predicted"/>
<evidence type="ECO:0000313" key="3">
    <source>
        <dbReference type="Proteomes" id="UP001497497"/>
    </source>
</evidence>
<protein>
    <recommendedName>
        <fullName evidence="4">Odorant receptor</fullName>
    </recommendedName>
</protein>
<accession>A0AAV2H1V9</accession>
<dbReference type="AlphaFoldDB" id="A0AAV2H1V9"/>
<feature type="transmembrane region" description="Helical" evidence="1">
    <location>
        <begin position="132"/>
        <end position="152"/>
    </location>
</feature>
<name>A0AAV2H1V9_LYMST</name>
<keyword evidence="1" id="KW-0812">Transmembrane</keyword>
<reference evidence="2 3" key="1">
    <citation type="submission" date="2024-04" db="EMBL/GenBank/DDBJ databases">
        <authorList>
            <consortium name="Genoscope - CEA"/>
            <person name="William W."/>
        </authorList>
    </citation>
    <scope>NUCLEOTIDE SEQUENCE [LARGE SCALE GENOMIC DNA]</scope>
</reference>
<organism evidence="2 3">
    <name type="scientific">Lymnaea stagnalis</name>
    <name type="common">Great pond snail</name>
    <name type="synonym">Helix stagnalis</name>
    <dbReference type="NCBI Taxonomy" id="6523"/>
    <lineage>
        <taxon>Eukaryota</taxon>
        <taxon>Metazoa</taxon>
        <taxon>Spiralia</taxon>
        <taxon>Lophotrochozoa</taxon>
        <taxon>Mollusca</taxon>
        <taxon>Gastropoda</taxon>
        <taxon>Heterobranchia</taxon>
        <taxon>Euthyneura</taxon>
        <taxon>Panpulmonata</taxon>
        <taxon>Hygrophila</taxon>
        <taxon>Lymnaeoidea</taxon>
        <taxon>Lymnaeidae</taxon>
        <taxon>Lymnaea</taxon>
    </lineage>
</organism>
<feature type="transmembrane region" description="Helical" evidence="1">
    <location>
        <begin position="369"/>
        <end position="387"/>
    </location>
</feature>
<evidence type="ECO:0000313" key="2">
    <source>
        <dbReference type="EMBL" id="CAL1527626.1"/>
    </source>
</evidence>
<comment type="caution">
    <text evidence="2">The sequence shown here is derived from an EMBL/GenBank/DDBJ whole genome shotgun (WGS) entry which is preliminary data.</text>
</comment>
<keyword evidence="1" id="KW-1133">Transmembrane helix</keyword>
<feature type="transmembrane region" description="Helical" evidence="1">
    <location>
        <begin position="218"/>
        <end position="240"/>
    </location>
</feature>
<dbReference type="EMBL" id="CAXITT010000020">
    <property type="protein sequence ID" value="CAL1527626.1"/>
    <property type="molecule type" value="Genomic_DNA"/>
</dbReference>
<feature type="non-terminal residue" evidence="2">
    <location>
        <position position="422"/>
    </location>
</feature>
<dbReference type="Proteomes" id="UP001497497">
    <property type="component" value="Unassembled WGS sequence"/>
</dbReference>